<dbReference type="Gene3D" id="3.30.230.70">
    <property type="entry name" value="GHMP Kinase, N-terminal domain"/>
    <property type="match status" value="2"/>
</dbReference>
<feature type="domain" description="S1 motif" evidence="10">
    <location>
        <begin position="631"/>
        <end position="699"/>
    </location>
</feature>
<dbReference type="InterPro" id="IPR004088">
    <property type="entry name" value="KH_dom_type_1"/>
</dbReference>
<dbReference type="CDD" id="cd11364">
    <property type="entry name" value="RNase_PH_PNPase_2"/>
    <property type="match status" value="1"/>
</dbReference>
<protein>
    <recommendedName>
        <fullName evidence="9">Polyribonucleotide nucleotidyltransferase</fullName>
        <ecNumber evidence="9">2.7.7.8</ecNumber>
    </recommendedName>
    <alternativeName>
        <fullName evidence="9">Polynucleotide phosphorylase</fullName>
        <shortName evidence="9">PNPase</shortName>
    </alternativeName>
</protein>
<dbReference type="InterPro" id="IPR001247">
    <property type="entry name" value="ExoRNase_PH_dom1"/>
</dbReference>
<comment type="subcellular location">
    <subcellularLocation>
        <location evidence="1 9">Cytoplasm</location>
    </subcellularLocation>
</comment>
<dbReference type="CDD" id="cd04472">
    <property type="entry name" value="S1_PNPase"/>
    <property type="match status" value="1"/>
</dbReference>
<evidence type="ECO:0000256" key="2">
    <source>
        <dbReference type="ARBA" id="ARBA00007404"/>
    </source>
</evidence>
<dbReference type="AlphaFoldDB" id="A0A8J6J515"/>
<comment type="function">
    <text evidence="9">Involved in mRNA degradation. Catalyzes the phosphorolysis of single-stranded polyribonucleotides processively in the 3'- to 5'-direction.</text>
</comment>
<dbReference type="NCBIfam" id="TIGR03591">
    <property type="entry name" value="polynuc_phos"/>
    <property type="match status" value="1"/>
</dbReference>
<evidence type="ECO:0000313" key="12">
    <source>
        <dbReference type="Proteomes" id="UP000602260"/>
    </source>
</evidence>
<dbReference type="InterPro" id="IPR015847">
    <property type="entry name" value="ExoRNase_PH_dom2"/>
</dbReference>
<gene>
    <name evidence="9" type="primary">pnp</name>
    <name evidence="11" type="ORF">H8S55_08025</name>
</gene>
<dbReference type="Gene3D" id="3.30.1370.10">
    <property type="entry name" value="K Homology domain, type 1"/>
    <property type="match status" value="1"/>
</dbReference>
<evidence type="ECO:0000313" key="11">
    <source>
        <dbReference type="EMBL" id="MBC5717262.1"/>
    </source>
</evidence>
<keyword evidence="12" id="KW-1185">Reference proteome</keyword>
<dbReference type="InterPro" id="IPR004087">
    <property type="entry name" value="KH_dom"/>
</dbReference>
<dbReference type="GO" id="GO:0003723">
    <property type="term" value="F:RNA binding"/>
    <property type="evidence" value="ECO:0007669"/>
    <property type="project" value="UniProtKB-UniRule"/>
</dbReference>
<dbReference type="InterPro" id="IPR036456">
    <property type="entry name" value="PNPase_PH_RNA-bd_sf"/>
</dbReference>
<dbReference type="GO" id="GO:0004654">
    <property type="term" value="F:polyribonucleotide nucleotidyltransferase activity"/>
    <property type="evidence" value="ECO:0007669"/>
    <property type="project" value="UniProtKB-UniRule"/>
</dbReference>
<dbReference type="InterPro" id="IPR036345">
    <property type="entry name" value="ExoRNase_PH_dom2_sf"/>
</dbReference>
<dbReference type="InterPro" id="IPR012162">
    <property type="entry name" value="PNPase"/>
</dbReference>
<dbReference type="SUPFAM" id="SSF54211">
    <property type="entry name" value="Ribosomal protein S5 domain 2-like"/>
    <property type="match status" value="2"/>
</dbReference>
<dbReference type="InterPro" id="IPR012340">
    <property type="entry name" value="NA-bd_OB-fold"/>
</dbReference>
<dbReference type="Pfam" id="PF03725">
    <property type="entry name" value="RNase_PH_C"/>
    <property type="match status" value="2"/>
</dbReference>
<dbReference type="PIRSF" id="PIRSF005499">
    <property type="entry name" value="PNPase"/>
    <property type="match status" value="1"/>
</dbReference>
<dbReference type="GO" id="GO:0006396">
    <property type="term" value="P:RNA processing"/>
    <property type="evidence" value="ECO:0007669"/>
    <property type="project" value="InterPro"/>
</dbReference>
<dbReference type="PANTHER" id="PTHR11252">
    <property type="entry name" value="POLYRIBONUCLEOTIDE NUCLEOTIDYLTRANSFERASE"/>
    <property type="match status" value="1"/>
</dbReference>
<reference evidence="11" key="1">
    <citation type="submission" date="2020-08" db="EMBL/GenBank/DDBJ databases">
        <title>Genome public.</title>
        <authorList>
            <person name="Liu C."/>
            <person name="Sun Q."/>
        </authorList>
    </citation>
    <scope>NUCLEOTIDE SEQUENCE</scope>
    <source>
        <strain evidence="11">BX5</strain>
    </source>
</reference>
<dbReference type="Proteomes" id="UP000602260">
    <property type="component" value="Unassembled WGS sequence"/>
</dbReference>
<accession>A0A8J6J515</accession>
<dbReference type="InterPro" id="IPR036612">
    <property type="entry name" value="KH_dom_type_1_sf"/>
</dbReference>
<dbReference type="SMART" id="SM00322">
    <property type="entry name" value="KH"/>
    <property type="match status" value="1"/>
</dbReference>
<feature type="binding site" evidence="9">
    <location>
        <position position="500"/>
    </location>
    <ligand>
        <name>Mg(2+)</name>
        <dbReference type="ChEBI" id="CHEBI:18420"/>
    </ligand>
</feature>
<evidence type="ECO:0000256" key="8">
    <source>
        <dbReference type="ARBA" id="ARBA00022884"/>
    </source>
</evidence>
<dbReference type="FunFam" id="3.30.230.70:FF:000001">
    <property type="entry name" value="Polyribonucleotide nucleotidyltransferase"/>
    <property type="match status" value="1"/>
</dbReference>
<dbReference type="EMBL" id="JACOPN010000005">
    <property type="protein sequence ID" value="MBC5717262.1"/>
    <property type="molecule type" value="Genomic_DNA"/>
</dbReference>
<dbReference type="SMART" id="SM00316">
    <property type="entry name" value="S1"/>
    <property type="match status" value="1"/>
</dbReference>
<dbReference type="FunFam" id="3.30.1370.10:FF:000001">
    <property type="entry name" value="Polyribonucleotide nucleotidyltransferase"/>
    <property type="match status" value="1"/>
</dbReference>
<evidence type="ECO:0000256" key="5">
    <source>
        <dbReference type="ARBA" id="ARBA00022695"/>
    </source>
</evidence>
<dbReference type="SUPFAM" id="SSF46915">
    <property type="entry name" value="Polynucleotide phosphorylase/guanosine pentaphosphate synthase (PNPase/GPSI), domain 3"/>
    <property type="match status" value="1"/>
</dbReference>
<dbReference type="GO" id="GO:0000287">
    <property type="term" value="F:magnesium ion binding"/>
    <property type="evidence" value="ECO:0007669"/>
    <property type="project" value="UniProtKB-UniRule"/>
</dbReference>
<evidence type="ECO:0000256" key="7">
    <source>
        <dbReference type="ARBA" id="ARBA00022842"/>
    </source>
</evidence>
<dbReference type="SUPFAM" id="SSF55666">
    <property type="entry name" value="Ribonuclease PH domain 2-like"/>
    <property type="match status" value="2"/>
</dbReference>
<evidence type="ECO:0000256" key="9">
    <source>
        <dbReference type="HAMAP-Rule" id="MF_01595"/>
    </source>
</evidence>
<feature type="binding site" evidence="9">
    <location>
        <position position="494"/>
    </location>
    <ligand>
        <name>Mg(2+)</name>
        <dbReference type="ChEBI" id="CHEBI:18420"/>
    </ligand>
</feature>
<dbReference type="RefSeq" id="WP_186878552.1">
    <property type="nucleotide sequence ID" value="NZ_JACOPN010000005.1"/>
</dbReference>
<dbReference type="InterPro" id="IPR015848">
    <property type="entry name" value="PNPase_PH_RNA-bd_bac/org-type"/>
</dbReference>
<dbReference type="GO" id="GO:0006402">
    <property type="term" value="P:mRNA catabolic process"/>
    <property type="evidence" value="ECO:0007669"/>
    <property type="project" value="UniProtKB-UniRule"/>
</dbReference>
<name>A0A8J6J515_9FIRM</name>
<comment type="catalytic activity">
    <reaction evidence="9">
        <text>RNA(n+1) + phosphate = RNA(n) + a ribonucleoside 5'-diphosphate</text>
        <dbReference type="Rhea" id="RHEA:22096"/>
        <dbReference type="Rhea" id="RHEA-COMP:14527"/>
        <dbReference type="Rhea" id="RHEA-COMP:17342"/>
        <dbReference type="ChEBI" id="CHEBI:43474"/>
        <dbReference type="ChEBI" id="CHEBI:57930"/>
        <dbReference type="ChEBI" id="CHEBI:140395"/>
        <dbReference type="EC" id="2.7.7.8"/>
    </reaction>
</comment>
<dbReference type="InterPro" id="IPR003029">
    <property type="entry name" value="S1_domain"/>
</dbReference>
<keyword evidence="7 9" id="KW-0460">Magnesium</keyword>
<dbReference type="HAMAP" id="MF_01595">
    <property type="entry name" value="PNPase"/>
    <property type="match status" value="1"/>
</dbReference>
<keyword evidence="4 9" id="KW-0808">Transferase</keyword>
<dbReference type="Pfam" id="PF03726">
    <property type="entry name" value="PNPase"/>
    <property type="match status" value="1"/>
</dbReference>
<dbReference type="CDD" id="cd02393">
    <property type="entry name" value="KH-I_PNPase"/>
    <property type="match status" value="1"/>
</dbReference>
<evidence type="ECO:0000256" key="3">
    <source>
        <dbReference type="ARBA" id="ARBA00022490"/>
    </source>
</evidence>
<dbReference type="Pfam" id="PF00575">
    <property type="entry name" value="S1"/>
    <property type="match status" value="1"/>
</dbReference>
<comment type="cofactor">
    <cofactor evidence="9">
        <name>Mg(2+)</name>
        <dbReference type="ChEBI" id="CHEBI:18420"/>
    </cofactor>
</comment>
<dbReference type="GO" id="GO:0005829">
    <property type="term" value="C:cytosol"/>
    <property type="evidence" value="ECO:0007669"/>
    <property type="project" value="TreeGrafter"/>
</dbReference>
<keyword evidence="6 9" id="KW-0479">Metal-binding</keyword>
<comment type="similarity">
    <text evidence="2 9">Belongs to the polyribonucleotide nucleotidyltransferase family.</text>
</comment>
<sequence length="716" mass="79500">MSTIIKHKQFPKNKKWTMDLCGRPLTIEVGKVAELANAAAMVTYGETTVMVAVTVAPRPRDGVDFFPLSVDFEEKLYAVGRIPGSFMRREGRPSLPAVLASRLIDRPMRPLFPYDFRNDVCITCTVMSVDHDCSPEVAAMIGASACVSYSEIPFAGPIGCLEVGYVDGQIVLNPNQEQRKTSRMDVTVAATREKVVMIEAGADEIPDEIMYAGIVKAHEEIRKQIDLIDQIVAEIGKPKMEYEHAQFNQELFDKITTEFMDEAKAAMDTDDKNVREERWNAMIDHWHEKYLEEYPDMDQYLEEFTYKFQKKIVKAWLLEGHRVDGRAKNEIRPLAAEVGVLPRVHGSGLFTRGQTQVLSVATLNTLSACQKLDTIWEEEEKRYMHHYNFPPYSVGEAKAPRSTNRREYGHGALAERALVPVLPSVDEFPYAIRVVSEVLSSNGSTSQGSICGSTLALMDAGVPIKAPVAGISCGLIQDDDGSFQTFIDIQGVEDFHGEMDFKVAGTKSGITAIQMDLKNDGLTHEIIKEALEITRDARFAILDEVMLPCISAPRAEVSRFAPKMITMKIEPDRIREVIGKGGSVIQKITAESGAQIDIEDDGTIHIASPDAASCDTAKKMIETIVFVPEVGGLYYGKVVRILQFGAFVELAPGKDGMVHISKLADRRVEKVEDVVNIGDMIWVKVTDIDDKGRVNLSYKDALKEIKAKKEAGEPIK</sequence>
<dbReference type="Gene3D" id="2.40.50.140">
    <property type="entry name" value="Nucleic acid-binding proteins"/>
    <property type="match status" value="1"/>
</dbReference>
<dbReference type="PROSITE" id="PS50084">
    <property type="entry name" value="KH_TYPE_1"/>
    <property type="match status" value="1"/>
</dbReference>
<keyword evidence="5 9" id="KW-0548">Nucleotidyltransferase</keyword>
<dbReference type="SUPFAM" id="SSF50249">
    <property type="entry name" value="Nucleic acid-binding proteins"/>
    <property type="match status" value="1"/>
</dbReference>
<evidence type="ECO:0000256" key="1">
    <source>
        <dbReference type="ARBA" id="ARBA00004496"/>
    </source>
</evidence>
<dbReference type="GO" id="GO:0000175">
    <property type="term" value="F:3'-5'-RNA exonuclease activity"/>
    <property type="evidence" value="ECO:0007669"/>
    <property type="project" value="TreeGrafter"/>
</dbReference>
<dbReference type="SUPFAM" id="SSF54791">
    <property type="entry name" value="Eukaryotic type KH-domain (KH-domain type I)"/>
    <property type="match status" value="1"/>
</dbReference>
<dbReference type="CDD" id="cd11363">
    <property type="entry name" value="RNase_PH_PNPase_1"/>
    <property type="match status" value="1"/>
</dbReference>
<dbReference type="Pfam" id="PF00013">
    <property type="entry name" value="KH_1"/>
    <property type="match status" value="1"/>
</dbReference>
<dbReference type="Pfam" id="PF01138">
    <property type="entry name" value="RNase_PH"/>
    <property type="match status" value="2"/>
</dbReference>
<keyword evidence="3 9" id="KW-0963">Cytoplasm</keyword>
<comment type="caution">
    <text evidence="11">The sequence shown here is derived from an EMBL/GenBank/DDBJ whole genome shotgun (WGS) entry which is preliminary data.</text>
</comment>
<dbReference type="EC" id="2.7.7.8" evidence="9"/>
<dbReference type="NCBIfam" id="NF008805">
    <property type="entry name" value="PRK11824.1"/>
    <property type="match status" value="1"/>
</dbReference>
<dbReference type="InterPro" id="IPR020568">
    <property type="entry name" value="Ribosomal_Su5_D2-typ_SF"/>
</dbReference>
<dbReference type="PANTHER" id="PTHR11252:SF0">
    <property type="entry name" value="POLYRIBONUCLEOTIDE NUCLEOTIDYLTRANSFERASE 1, MITOCHONDRIAL"/>
    <property type="match status" value="1"/>
</dbReference>
<keyword evidence="8 9" id="KW-0694">RNA-binding</keyword>
<evidence type="ECO:0000256" key="6">
    <source>
        <dbReference type="ARBA" id="ARBA00022723"/>
    </source>
</evidence>
<dbReference type="FunFam" id="2.40.50.140:FF:000023">
    <property type="entry name" value="Polyribonucleotide nucleotidyltransferase"/>
    <property type="match status" value="1"/>
</dbReference>
<organism evidence="11 12">
    <name type="scientific">Flintibacter faecis</name>
    <dbReference type="NCBI Taxonomy" id="2763047"/>
    <lineage>
        <taxon>Bacteria</taxon>
        <taxon>Bacillati</taxon>
        <taxon>Bacillota</taxon>
        <taxon>Clostridia</taxon>
        <taxon>Eubacteriales</taxon>
        <taxon>Flintibacter</taxon>
    </lineage>
</organism>
<evidence type="ECO:0000256" key="4">
    <source>
        <dbReference type="ARBA" id="ARBA00022679"/>
    </source>
</evidence>
<proteinExistence type="inferred from homology"/>
<dbReference type="InterPro" id="IPR027408">
    <property type="entry name" value="PNPase/RNase_PH_dom_sf"/>
</dbReference>
<dbReference type="PROSITE" id="PS50126">
    <property type="entry name" value="S1"/>
    <property type="match status" value="1"/>
</dbReference>
<evidence type="ECO:0000259" key="10">
    <source>
        <dbReference type="PROSITE" id="PS50126"/>
    </source>
</evidence>